<evidence type="ECO:0000313" key="3">
    <source>
        <dbReference type="Proteomes" id="UP000198852"/>
    </source>
</evidence>
<dbReference type="Pfam" id="PF11239">
    <property type="entry name" value="DUF3040"/>
    <property type="match status" value="1"/>
</dbReference>
<dbReference type="InterPro" id="IPR021401">
    <property type="entry name" value="DUF3040"/>
</dbReference>
<dbReference type="EMBL" id="FOZX01000009">
    <property type="protein sequence ID" value="SFS97923.1"/>
    <property type="molecule type" value="Genomic_DNA"/>
</dbReference>
<organism evidence="2 3">
    <name type="scientific">Saccharopolyspora flava</name>
    <dbReference type="NCBI Taxonomy" id="95161"/>
    <lineage>
        <taxon>Bacteria</taxon>
        <taxon>Bacillati</taxon>
        <taxon>Actinomycetota</taxon>
        <taxon>Actinomycetes</taxon>
        <taxon>Pseudonocardiales</taxon>
        <taxon>Pseudonocardiaceae</taxon>
        <taxon>Saccharopolyspora</taxon>
    </lineage>
</organism>
<sequence>MLPRDERRRLQEIEQQLVDEDPRLARRLSQTSTLGYLRARVSVRMFAAACAGVLAVMCLFLNEGAAALTSAALAGVLLLSRTWRVEFL</sequence>
<name>A0A1I6U8Z9_9PSEU</name>
<keyword evidence="1" id="KW-0472">Membrane</keyword>
<accession>A0A1I6U8Z9</accession>
<protein>
    <recommendedName>
        <fullName evidence="4">DUF3040 domain-containing protein</fullName>
    </recommendedName>
</protein>
<dbReference type="OrthoDB" id="3700678at2"/>
<keyword evidence="3" id="KW-1185">Reference proteome</keyword>
<dbReference type="STRING" id="95161.SAMN05660874_04727"/>
<evidence type="ECO:0008006" key="4">
    <source>
        <dbReference type="Google" id="ProtNLM"/>
    </source>
</evidence>
<keyword evidence="1" id="KW-1133">Transmembrane helix</keyword>
<proteinExistence type="predicted"/>
<gene>
    <name evidence="2" type="ORF">SAMN05660874_04727</name>
</gene>
<evidence type="ECO:0000313" key="2">
    <source>
        <dbReference type="EMBL" id="SFS97923.1"/>
    </source>
</evidence>
<keyword evidence="1" id="KW-0812">Transmembrane</keyword>
<reference evidence="3" key="1">
    <citation type="submission" date="2016-10" db="EMBL/GenBank/DDBJ databases">
        <authorList>
            <person name="Varghese N."/>
            <person name="Submissions S."/>
        </authorList>
    </citation>
    <scope>NUCLEOTIDE SEQUENCE [LARGE SCALE GENOMIC DNA]</scope>
    <source>
        <strain evidence="3">DSM 44771</strain>
    </source>
</reference>
<dbReference type="AlphaFoldDB" id="A0A1I6U8Z9"/>
<dbReference type="Proteomes" id="UP000198852">
    <property type="component" value="Unassembled WGS sequence"/>
</dbReference>
<evidence type="ECO:0000256" key="1">
    <source>
        <dbReference type="SAM" id="Phobius"/>
    </source>
</evidence>
<feature type="transmembrane region" description="Helical" evidence="1">
    <location>
        <begin position="46"/>
        <end position="79"/>
    </location>
</feature>
<dbReference type="RefSeq" id="WP_093421935.1">
    <property type="nucleotide sequence ID" value="NZ_FOZX01000009.1"/>
</dbReference>